<sequence length="27" mass="3179">MPVMASQIVGFKQCIQDRRYSISRFCN</sequence>
<protein>
    <submittedName>
        <fullName evidence="1">Uncharacterized protein</fullName>
    </submittedName>
</protein>
<reference evidence="1" key="1">
    <citation type="submission" date="2018-02" db="EMBL/GenBank/DDBJ databases">
        <title>Rhizophora mucronata_Transcriptome.</title>
        <authorList>
            <person name="Meera S.P."/>
            <person name="Sreeshan A."/>
            <person name="Augustine A."/>
        </authorList>
    </citation>
    <scope>NUCLEOTIDE SEQUENCE</scope>
    <source>
        <tissue evidence="1">Leaf</tissue>
    </source>
</reference>
<accession>A0A2P2QUP6</accession>
<name>A0A2P2QUP6_RHIMU</name>
<organism evidence="1">
    <name type="scientific">Rhizophora mucronata</name>
    <name type="common">Asiatic mangrove</name>
    <dbReference type="NCBI Taxonomy" id="61149"/>
    <lineage>
        <taxon>Eukaryota</taxon>
        <taxon>Viridiplantae</taxon>
        <taxon>Streptophyta</taxon>
        <taxon>Embryophyta</taxon>
        <taxon>Tracheophyta</taxon>
        <taxon>Spermatophyta</taxon>
        <taxon>Magnoliopsida</taxon>
        <taxon>eudicotyledons</taxon>
        <taxon>Gunneridae</taxon>
        <taxon>Pentapetalae</taxon>
        <taxon>rosids</taxon>
        <taxon>fabids</taxon>
        <taxon>Malpighiales</taxon>
        <taxon>Rhizophoraceae</taxon>
        <taxon>Rhizophora</taxon>
    </lineage>
</organism>
<dbReference type="EMBL" id="GGEC01090248">
    <property type="protein sequence ID" value="MBX70732.1"/>
    <property type="molecule type" value="Transcribed_RNA"/>
</dbReference>
<dbReference type="AlphaFoldDB" id="A0A2P2QUP6"/>
<evidence type="ECO:0000313" key="1">
    <source>
        <dbReference type="EMBL" id="MBX70732.1"/>
    </source>
</evidence>
<proteinExistence type="predicted"/>